<dbReference type="InterPro" id="IPR025633">
    <property type="entry name" value="DUF4291"/>
</dbReference>
<dbReference type="PANTHER" id="PTHR38567">
    <property type="entry name" value="DUF4291 DOMAIN-CONTAINING PROTEIN"/>
    <property type="match status" value="1"/>
</dbReference>
<keyword evidence="2" id="KW-1185">Reference proteome</keyword>
<accession>A0ABN1NMW4</accession>
<reference evidence="1 2" key="1">
    <citation type="journal article" date="2019" name="Int. J. Syst. Evol. Microbiol.">
        <title>The Global Catalogue of Microorganisms (GCM) 10K type strain sequencing project: providing services to taxonomists for standard genome sequencing and annotation.</title>
        <authorList>
            <consortium name="The Broad Institute Genomics Platform"/>
            <consortium name="The Broad Institute Genome Sequencing Center for Infectious Disease"/>
            <person name="Wu L."/>
            <person name="Ma J."/>
        </authorList>
    </citation>
    <scope>NUCLEOTIDE SEQUENCE [LARGE SCALE GENOMIC DNA]</scope>
    <source>
        <strain evidence="1 2">JCM 11136</strain>
    </source>
</reference>
<evidence type="ECO:0000313" key="1">
    <source>
        <dbReference type="EMBL" id="GAA0912620.1"/>
    </source>
</evidence>
<protein>
    <submittedName>
        <fullName evidence="1">DUF4291 domain-containing protein</fullName>
    </submittedName>
</protein>
<gene>
    <name evidence="1" type="ORF">GCM10009560_03550</name>
</gene>
<proteinExistence type="predicted"/>
<dbReference type="PANTHER" id="PTHR38567:SF1">
    <property type="entry name" value="DUF4291 DOMAIN-CONTAINING PROTEIN"/>
    <property type="match status" value="1"/>
</dbReference>
<dbReference type="EMBL" id="BAAAHQ010000001">
    <property type="protein sequence ID" value="GAA0912620.1"/>
    <property type="molecule type" value="Genomic_DNA"/>
</dbReference>
<name>A0ABN1NMW4_9ACTN</name>
<comment type="caution">
    <text evidence="1">The sequence shown here is derived from an EMBL/GenBank/DDBJ whole genome shotgun (WGS) entry which is preliminary data.</text>
</comment>
<sequence>MNVPYRQIRAAFTDEAITVYQAYDPSIAVPAVAAQRFVPPFKHERMTWIKPSFLWMMYRCGWATKPGQTRVLAVDLTREGFEWALRHSCLSHPGAGVDQAVWKQRLRESPVRIQWDPERGPSHNALPYRSIQVGLSGEAVARYIGQWVLGITDLTDRVHDIRQALRDRNDVTGLLPVERPYHLPAELAQTIGASIEPDLGRAHTAPST</sequence>
<evidence type="ECO:0000313" key="2">
    <source>
        <dbReference type="Proteomes" id="UP001501578"/>
    </source>
</evidence>
<dbReference type="Pfam" id="PF14124">
    <property type="entry name" value="DUF4291"/>
    <property type="match status" value="1"/>
</dbReference>
<dbReference type="Proteomes" id="UP001501578">
    <property type="component" value="Unassembled WGS sequence"/>
</dbReference>
<dbReference type="RefSeq" id="WP_343947855.1">
    <property type="nucleotide sequence ID" value="NZ_BAAAHQ010000001.1"/>
</dbReference>
<organism evidence="1 2">
    <name type="scientific">Nonomuraea longicatena</name>
    <dbReference type="NCBI Taxonomy" id="83682"/>
    <lineage>
        <taxon>Bacteria</taxon>
        <taxon>Bacillati</taxon>
        <taxon>Actinomycetota</taxon>
        <taxon>Actinomycetes</taxon>
        <taxon>Streptosporangiales</taxon>
        <taxon>Streptosporangiaceae</taxon>
        <taxon>Nonomuraea</taxon>
    </lineage>
</organism>